<dbReference type="Gene3D" id="1.50.10.10">
    <property type="match status" value="2"/>
</dbReference>
<comment type="catalytic activity">
    <reaction evidence="1">
        <text>Endohydrolysis of (1-&gt;4)-beta-D-glucosidic linkages in cellulose, lichenin and cereal beta-D-glucans.</text>
        <dbReference type="EC" id="3.2.1.4"/>
    </reaction>
</comment>
<evidence type="ECO:0000256" key="7">
    <source>
        <dbReference type="ARBA" id="ARBA00023295"/>
    </source>
</evidence>
<dbReference type="EMBL" id="OOIL02004704">
    <property type="protein sequence ID" value="VFQ92847.1"/>
    <property type="molecule type" value="Genomic_DNA"/>
</dbReference>
<dbReference type="EC" id="3.2.1.4" evidence="3"/>
<evidence type="ECO:0000259" key="9">
    <source>
        <dbReference type="Pfam" id="PF00759"/>
    </source>
</evidence>
<dbReference type="AlphaFoldDB" id="A0A484MWN9"/>
<proteinExistence type="inferred from homology"/>
<evidence type="ECO:0000256" key="6">
    <source>
        <dbReference type="ARBA" id="ARBA00023277"/>
    </source>
</evidence>
<keyword evidence="8" id="KW-0624">Polysaccharide degradation</keyword>
<gene>
    <name evidence="10" type="ORF">CCAM_LOCUS34623</name>
</gene>
<protein>
    <recommendedName>
        <fullName evidence="3">cellulase</fullName>
        <ecNumber evidence="3">3.2.1.4</ecNumber>
    </recommendedName>
</protein>
<dbReference type="OrthoDB" id="10257085at2759"/>
<dbReference type="GO" id="GO:0030245">
    <property type="term" value="P:cellulose catabolic process"/>
    <property type="evidence" value="ECO:0007669"/>
    <property type="project" value="UniProtKB-KW"/>
</dbReference>
<sequence length="377" mass="41819">MVQIKSQVDLVGGYYDAGDNVKYTFPMAFTTTMLAWSVVEYGGDMGGDELPHARDAVRWGTDFLMKATNKENMVFALVGEPVADHNCWERPEDMDTPRTAFAVTDKSPGSEVSGEIAAALAASSLAFKDSDPKYSQWILQRAAQVFEFGDKFRGSYNNSIGQWVCPFYCDFGGYQDELVWAAIWLHKATNEERYWDYVRQNINTFGMATNLFGWESKDAGINVLASQRATSLSFLFLTYGKYLEASKRTVRCGNVVATPARLVEFAKSQVDYILGNNPMKMSYMVGFTEAFPERIHHRGSSLPSVDLRPKPIGCKDGSPYFQSKNPNLNLLVGAVVGGPDGNDKFADDRTDSAHSEPTTYVNAPLVGILAYLKANYS</sequence>
<comment type="similarity">
    <text evidence="2">Belongs to the glycosyl hydrolase 9 (cellulase E) family.</text>
</comment>
<evidence type="ECO:0000256" key="2">
    <source>
        <dbReference type="ARBA" id="ARBA00007072"/>
    </source>
</evidence>
<keyword evidence="11" id="KW-1185">Reference proteome</keyword>
<keyword evidence="4" id="KW-0378">Hydrolase</keyword>
<feature type="domain" description="Glycoside hydrolase family 9" evidence="9">
    <location>
        <begin position="6"/>
        <end position="228"/>
    </location>
</feature>
<dbReference type="InterPro" id="IPR001701">
    <property type="entry name" value="Glyco_hydro_9"/>
</dbReference>
<dbReference type="SUPFAM" id="SSF48208">
    <property type="entry name" value="Six-hairpin glycosidases"/>
    <property type="match status" value="1"/>
</dbReference>
<dbReference type="GO" id="GO:0008810">
    <property type="term" value="F:cellulase activity"/>
    <property type="evidence" value="ECO:0007669"/>
    <property type="project" value="UniProtKB-EC"/>
</dbReference>
<evidence type="ECO:0000256" key="8">
    <source>
        <dbReference type="ARBA" id="ARBA00023326"/>
    </source>
</evidence>
<organism evidence="10 11">
    <name type="scientific">Cuscuta campestris</name>
    <dbReference type="NCBI Taxonomy" id="132261"/>
    <lineage>
        <taxon>Eukaryota</taxon>
        <taxon>Viridiplantae</taxon>
        <taxon>Streptophyta</taxon>
        <taxon>Embryophyta</taxon>
        <taxon>Tracheophyta</taxon>
        <taxon>Spermatophyta</taxon>
        <taxon>Magnoliopsida</taxon>
        <taxon>eudicotyledons</taxon>
        <taxon>Gunneridae</taxon>
        <taxon>Pentapetalae</taxon>
        <taxon>asterids</taxon>
        <taxon>lamiids</taxon>
        <taxon>Solanales</taxon>
        <taxon>Convolvulaceae</taxon>
        <taxon>Cuscuteae</taxon>
        <taxon>Cuscuta</taxon>
        <taxon>Cuscuta subgen. Grammica</taxon>
        <taxon>Cuscuta sect. Cleistogrammica</taxon>
    </lineage>
</organism>
<keyword evidence="7" id="KW-0326">Glycosidase</keyword>
<evidence type="ECO:0000313" key="11">
    <source>
        <dbReference type="Proteomes" id="UP000595140"/>
    </source>
</evidence>
<evidence type="ECO:0000256" key="5">
    <source>
        <dbReference type="ARBA" id="ARBA00023001"/>
    </source>
</evidence>
<dbReference type="InterPro" id="IPR012341">
    <property type="entry name" value="6hp_glycosidase-like_sf"/>
</dbReference>
<accession>A0A484MWN9</accession>
<evidence type="ECO:0000256" key="3">
    <source>
        <dbReference type="ARBA" id="ARBA00012601"/>
    </source>
</evidence>
<evidence type="ECO:0000256" key="1">
    <source>
        <dbReference type="ARBA" id="ARBA00000966"/>
    </source>
</evidence>
<evidence type="ECO:0000256" key="4">
    <source>
        <dbReference type="ARBA" id="ARBA00022801"/>
    </source>
</evidence>
<dbReference type="InterPro" id="IPR008928">
    <property type="entry name" value="6-hairpin_glycosidase_sf"/>
</dbReference>
<dbReference type="Pfam" id="PF00759">
    <property type="entry name" value="Glyco_hydro_9"/>
    <property type="match status" value="1"/>
</dbReference>
<keyword evidence="6" id="KW-0119">Carbohydrate metabolism</keyword>
<dbReference type="Proteomes" id="UP000595140">
    <property type="component" value="Unassembled WGS sequence"/>
</dbReference>
<keyword evidence="5" id="KW-0136">Cellulose degradation</keyword>
<dbReference type="PANTHER" id="PTHR22298">
    <property type="entry name" value="ENDO-1,4-BETA-GLUCANASE"/>
    <property type="match status" value="1"/>
</dbReference>
<reference evidence="10 11" key="1">
    <citation type="submission" date="2018-04" db="EMBL/GenBank/DDBJ databases">
        <authorList>
            <person name="Vogel A."/>
        </authorList>
    </citation>
    <scope>NUCLEOTIDE SEQUENCE [LARGE SCALE GENOMIC DNA]</scope>
</reference>
<evidence type="ECO:0000313" key="10">
    <source>
        <dbReference type="EMBL" id="VFQ92847.1"/>
    </source>
</evidence>
<name>A0A484MWN9_9ASTE</name>